<dbReference type="EMBL" id="JACHWR010000002">
    <property type="protein sequence ID" value="MBB3043749.1"/>
    <property type="molecule type" value="Genomic_DNA"/>
</dbReference>
<dbReference type="Gene3D" id="3.40.109.10">
    <property type="entry name" value="NADH Oxidase"/>
    <property type="match status" value="1"/>
</dbReference>
<proteinExistence type="predicted"/>
<dbReference type="AlphaFoldDB" id="A0A7W4VXR4"/>
<dbReference type="SUPFAM" id="SSF55469">
    <property type="entry name" value="FMN-dependent nitroreductase-like"/>
    <property type="match status" value="1"/>
</dbReference>
<comment type="caution">
    <text evidence="2">The sequence shown here is derived from an EMBL/GenBank/DDBJ whole genome shotgun (WGS) entry which is preliminary data.</text>
</comment>
<reference evidence="2 3" key="1">
    <citation type="submission" date="2020-08" db="EMBL/GenBank/DDBJ databases">
        <title>Sequencing the genomes of 1000 actinobacteria strains.</title>
        <authorList>
            <person name="Klenk H.-P."/>
        </authorList>
    </citation>
    <scope>NUCLEOTIDE SEQUENCE [LARGE SCALE GENOMIC DNA]</scope>
    <source>
        <strain evidence="2 3">DSM 105498</strain>
    </source>
</reference>
<feature type="region of interest" description="Disordered" evidence="1">
    <location>
        <begin position="171"/>
        <end position="209"/>
    </location>
</feature>
<keyword evidence="3" id="KW-1185">Reference proteome</keyword>
<feature type="compositionally biased region" description="Basic and acidic residues" evidence="1">
    <location>
        <begin position="184"/>
        <end position="203"/>
    </location>
</feature>
<name>A0A7W4VXR4_9ACTN</name>
<accession>A0A7W4VXR4</accession>
<evidence type="ECO:0000313" key="2">
    <source>
        <dbReference type="EMBL" id="MBB3043749.1"/>
    </source>
</evidence>
<dbReference type="InterPro" id="IPR000415">
    <property type="entry name" value="Nitroreductase-like"/>
</dbReference>
<organism evidence="2 3">
    <name type="scientific">Nocardioides soli</name>
    <dbReference type="NCBI Taxonomy" id="1036020"/>
    <lineage>
        <taxon>Bacteria</taxon>
        <taxon>Bacillati</taxon>
        <taxon>Actinomycetota</taxon>
        <taxon>Actinomycetes</taxon>
        <taxon>Propionibacteriales</taxon>
        <taxon>Nocardioidaceae</taxon>
        <taxon>Nocardioides</taxon>
    </lineage>
</organism>
<gene>
    <name evidence="2" type="ORF">FHU40_003567</name>
</gene>
<evidence type="ECO:0000313" key="3">
    <source>
        <dbReference type="Proteomes" id="UP000589626"/>
    </source>
</evidence>
<dbReference type="GO" id="GO:0016491">
    <property type="term" value="F:oxidoreductase activity"/>
    <property type="evidence" value="ECO:0007669"/>
    <property type="project" value="InterPro"/>
</dbReference>
<dbReference type="Proteomes" id="UP000589626">
    <property type="component" value="Unassembled WGS sequence"/>
</dbReference>
<sequence>MHNTQPWSWHVGDHRLDLYADRTRQLPVSDADGRNLVISCGAALHYAIAGASSLGWAAATEHLPGPDDDHLAALCFTPHPPTREAVARAELLRTRRTDRRRFIGWPVPTILLHRLACTTRYGTASAVPVTSLVERLRVELLVSRAMFAEDADQRFVSEQQHWVDGVRRATEGIPSENATPGAVDRLRPTRPSRFEDRGDRATDDDSATAIPPSSDGLIVIVTRDDDPASWLDAGDVLCRLWVAAMEHGLSLVPVSQPIEVPETRDSLRFDILHGEAHPVLLARLGWQVLSRSALPPTPRRPLDEVLGT</sequence>
<evidence type="ECO:0000256" key="1">
    <source>
        <dbReference type="SAM" id="MobiDB-lite"/>
    </source>
</evidence>
<protein>
    <recommendedName>
        <fullName evidence="4">Nitroreductase domain-containing protein</fullName>
    </recommendedName>
</protein>
<dbReference type="NCBIfam" id="NF047509">
    <property type="entry name" value="Rv3131_FMN_oxido"/>
    <property type="match status" value="1"/>
</dbReference>
<evidence type="ECO:0008006" key="4">
    <source>
        <dbReference type="Google" id="ProtNLM"/>
    </source>
</evidence>